<dbReference type="InterPro" id="IPR003607">
    <property type="entry name" value="HD/PDEase_dom"/>
</dbReference>
<dbReference type="GO" id="GO:0046872">
    <property type="term" value="F:metal ion binding"/>
    <property type="evidence" value="ECO:0007669"/>
    <property type="project" value="UniProtKB-KW"/>
</dbReference>
<organism evidence="9 10">
    <name type="scientific">Spinactinospora alkalitolerans</name>
    <dbReference type="NCBI Taxonomy" id="687207"/>
    <lineage>
        <taxon>Bacteria</taxon>
        <taxon>Bacillati</taxon>
        <taxon>Actinomycetota</taxon>
        <taxon>Actinomycetes</taxon>
        <taxon>Streptosporangiales</taxon>
        <taxon>Nocardiopsidaceae</taxon>
        <taxon>Spinactinospora</taxon>
    </lineage>
</organism>
<dbReference type="GO" id="GO:0002953">
    <property type="term" value="F:5'-deoxynucleotidase activity"/>
    <property type="evidence" value="ECO:0007669"/>
    <property type="project" value="UniProtKB-EC"/>
</dbReference>
<evidence type="ECO:0000256" key="6">
    <source>
        <dbReference type="ARBA" id="ARBA00022723"/>
    </source>
</evidence>
<keyword evidence="6" id="KW-0479">Metal-binding</keyword>
<dbReference type="AlphaFoldDB" id="A0A852TL34"/>
<dbReference type="PANTHER" id="PTHR11845:SF13">
    <property type="entry name" value="5'-DEOXYNUCLEOTIDASE HDDC2"/>
    <property type="match status" value="1"/>
</dbReference>
<comment type="subunit">
    <text evidence="4">Homodimer.</text>
</comment>
<keyword evidence="10" id="KW-1185">Reference proteome</keyword>
<evidence type="ECO:0000256" key="4">
    <source>
        <dbReference type="ARBA" id="ARBA00011738"/>
    </source>
</evidence>
<evidence type="ECO:0000313" key="9">
    <source>
        <dbReference type="EMBL" id="NYE44926.1"/>
    </source>
</evidence>
<sequence>MTEPAPVHASGVDHERLTSQLRFILETDKLKRILRRNLLVDGSRRENDAEHSWHLALIARVFAEHAPPGTDIDHVVQLLLVHDIVEIDAGDTFVYDSLMSRSQAERERAAADRLYALLPKDQADHMRGLWEEFEARETAEARFAKAVDRLAPMLANWHTDGGTWVQYGVSKAQVMEKVRIISEGSDALGSYATALIDDAERRGYFTRSKASGRGAPTTPR</sequence>
<gene>
    <name evidence="9" type="ORF">HDA32_000046</name>
</gene>
<evidence type="ECO:0000256" key="3">
    <source>
        <dbReference type="ARBA" id="ARBA00001941"/>
    </source>
</evidence>
<accession>A0A852TL34</accession>
<dbReference type="InterPro" id="IPR039356">
    <property type="entry name" value="YfbR/HDDC2"/>
</dbReference>
<dbReference type="InterPro" id="IPR006674">
    <property type="entry name" value="HD_domain"/>
</dbReference>
<evidence type="ECO:0000256" key="2">
    <source>
        <dbReference type="ARBA" id="ARBA00001936"/>
    </source>
</evidence>
<evidence type="ECO:0000256" key="7">
    <source>
        <dbReference type="ARBA" id="ARBA00022801"/>
    </source>
</evidence>
<comment type="cofactor">
    <cofactor evidence="2">
        <name>Mn(2+)</name>
        <dbReference type="ChEBI" id="CHEBI:29035"/>
    </cofactor>
</comment>
<name>A0A852TL34_9ACTN</name>
<dbReference type="GO" id="GO:0005737">
    <property type="term" value="C:cytoplasm"/>
    <property type="evidence" value="ECO:0007669"/>
    <property type="project" value="TreeGrafter"/>
</dbReference>
<dbReference type="SMART" id="SM00471">
    <property type="entry name" value="HDc"/>
    <property type="match status" value="1"/>
</dbReference>
<protein>
    <recommendedName>
        <fullName evidence="5">5'-deoxynucleotidase</fullName>
        <ecNumber evidence="5">3.1.3.89</ecNumber>
    </recommendedName>
</protein>
<proteinExistence type="predicted"/>
<dbReference type="SUPFAM" id="SSF109604">
    <property type="entry name" value="HD-domain/PDEase-like"/>
    <property type="match status" value="1"/>
</dbReference>
<comment type="cofactor">
    <cofactor evidence="3">
        <name>Co(2+)</name>
        <dbReference type="ChEBI" id="CHEBI:48828"/>
    </cofactor>
</comment>
<dbReference type="Pfam" id="PF13023">
    <property type="entry name" value="HD_3"/>
    <property type="match status" value="1"/>
</dbReference>
<dbReference type="Proteomes" id="UP000589036">
    <property type="component" value="Unassembled WGS sequence"/>
</dbReference>
<dbReference type="Gene3D" id="1.10.3210.10">
    <property type="entry name" value="Hypothetical protein af1432"/>
    <property type="match status" value="1"/>
</dbReference>
<evidence type="ECO:0000256" key="5">
    <source>
        <dbReference type="ARBA" id="ARBA00012964"/>
    </source>
</evidence>
<evidence type="ECO:0000313" key="10">
    <source>
        <dbReference type="Proteomes" id="UP000589036"/>
    </source>
</evidence>
<evidence type="ECO:0000256" key="1">
    <source>
        <dbReference type="ARBA" id="ARBA00001638"/>
    </source>
</evidence>
<dbReference type="EMBL" id="JACCCC010000001">
    <property type="protein sequence ID" value="NYE44926.1"/>
    <property type="molecule type" value="Genomic_DNA"/>
</dbReference>
<comment type="caution">
    <text evidence="9">The sequence shown here is derived from an EMBL/GenBank/DDBJ whole genome shotgun (WGS) entry which is preliminary data.</text>
</comment>
<evidence type="ECO:0000259" key="8">
    <source>
        <dbReference type="SMART" id="SM00471"/>
    </source>
</evidence>
<feature type="domain" description="HD/PDEase" evidence="8">
    <location>
        <begin position="44"/>
        <end position="162"/>
    </location>
</feature>
<reference evidence="9 10" key="1">
    <citation type="submission" date="2020-07" db="EMBL/GenBank/DDBJ databases">
        <title>Sequencing the genomes of 1000 actinobacteria strains.</title>
        <authorList>
            <person name="Klenk H.-P."/>
        </authorList>
    </citation>
    <scope>NUCLEOTIDE SEQUENCE [LARGE SCALE GENOMIC DNA]</scope>
    <source>
        <strain evidence="9 10">CXB654</strain>
    </source>
</reference>
<dbReference type="PANTHER" id="PTHR11845">
    <property type="entry name" value="5'-DEOXYNUCLEOTIDASE HDDC2"/>
    <property type="match status" value="1"/>
</dbReference>
<dbReference type="EC" id="3.1.3.89" evidence="5"/>
<comment type="catalytic activity">
    <reaction evidence="1">
        <text>a 2'-deoxyribonucleoside 5'-phosphate + H2O = a 2'-deoxyribonucleoside + phosphate</text>
        <dbReference type="Rhea" id="RHEA:36167"/>
        <dbReference type="ChEBI" id="CHEBI:15377"/>
        <dbReference type="ChEBI" id="CHEBI:18274"/>
        <dbReference type="ChEBI" id="CHEBI:43474"/>
        <dbReference type="ChEBI" id="CHEBI:65317"/>
        <dbReference type="EC" id="3.1.3.89"/>
    </reaction>
</comment>
<keyword evidence="7 9" id="KW-0378">Hydrolase</keyword>
<dbReference type="RefSeq" id="WP_179641238.1">
    <property type="nucleotide sequence ID" value="NZ_BAAAYY010000005.1"/>
</dbReference>